<evidence type="ECO:0000256" key="5">
    <source>
        <dbReference type="ARBA" id="ARBA00023239"/>
    </source>
</evidence>
<comment type="similarity">
    <text evidence="1 7">Belongs to the enoyl-CoA hydratase/isomerase family.</text>
</comment>
<dbReference type="Proteomes" id="UP000095009">
    <property type="component" value="Unassembled WGS sequence"/>
</dbReference>
<dbReference type="GO" id="GO:0006635">
    <property type="term" value="P:fatty acid beta-oxidation"/>
    <property type="evidence" value="ECO:0007669"/>
    <property type="project" value="TreeGrafter"/>
</dbReference>
<dbReference type="Pfam" id="PF00378">
    <property type="entry name" value="ECH_1"/>
    <property type="match status" value="1"/>
</dbReference>
<dbReference type="SUPFAM" id="SSF52096">
    <property type="entry name" value="ClpP/crotonase"/>
    <property type="match status" value="1"/>
</dbReference>
<dbReference type="PANTHER" id="PTHR11941">
    <property type="entry name" value="ENOYL-COA HYDRATASE-RELATED"/>
    <property type="match status" value="1"/>
</dbReference>
<keyword evidence="5" id="KW-0456">Lyase</keyword>
<dbReference type="AlphaFoldDB" id="A0A1E3PDQ1"/>
<dbReference type="FunFam" id="1.10.12.10:FF:000001">
    <property type="entry name" value="Probable enoyl-CoA hydratase, mitochondrial"/>
    <property type="match status" value="1"/>
</dbReference>
<keyword evidence="3" id="KW-0276">Fatty acid metabolism</keyword>
<dbReference type="STRING" id="857566.A0A1E3PDQ1"/>
<dbReference type="EMBL" id="KV454414">
    <property type="protein sequence ID" value="ODQ63498.1"/>
    <property type="molecule type" value="Genomic_DNA"/>
</dbReference>
<dbReference type="PANTHER" id="PTHR11941:SF54">
    <property type="entry name" value="ENOYL-COA HYDRATASE, MITOCHONDRIAL"/>
    <property type="match status" value="1"/>
</dbReference>
<evidence type="ECO:0000313" key="9">
    <source>
        <dbReference type="Proteomes" id="UP000095009"/>
    </source>
</evidence>
<dbReference type="InterPro" id="IPR029045">
    <property type="entry name" value="ClpP/crotonase-like_dom_sf"/>
</dbReference>
<dbReference type="GO" id="GO:0005739">
    <property type="term" value="C:mitochondrion"/>
    <property type="evidence" value="ECO:0007669"/>
    <property type="project" value="TreeGrafter"/>
</dbReference>
<proteinExistence type="inferred from homology"/>
<dbReference type="EC" id="4.2.1.17" evidence="2"/>
<evidence type="ECO:0000256" key="2">
    <source>
        <dbReference type="ARBA" id="ARBA00012076"/>
    </source>
</evidence>
<protein>
    <recommendedName>
        <fullName evidence="6">Probable enoyl-CoA hydratase, mitochondrial</fullName>
        <ecNumber evidence="2">4.2.1.17</ecNumber>
    </recommendedName>
</protein>
<evidence type="ECO:0000256" key="1">
    <source>
        <dbReference type="ARBA" id="ARBA00005254"/>
    </source>
</evidence>
<dbReference type="PROSITE" id="PS00166">
    <property type="entry name" value="ENOYL_COA_HYDRATASE"/>
    <property type="match status" value="1"/>
</dbReference>
<dbReference type="CDD" id="cd06558">
    <property type="entry name" value="crotonase-like"/>
    <property type="match status" value="1"/>
</dbReference>
<dbReference type="InterPro" id="IPR001753">
    <property type="entry name" value="Enoyl-CoA_hydra/iso"/>
</dbReference>
<dbReference type="Gene3D" id="1.10.12.10">
    <property type="entry name" value="Lyase 2-enoyl-coa Hydratase, Chain A, domain 2"/>
    <property type="match status" value="1"/>
</dbReference>
<evidence type="ECO:0000313" key="8">
    <source>
        <dbReference type="EMBL" id="ODQ63498.1"/>
    </source>
</evidence>
<dbReference type="Gene3D" id="3.90.226.10">
    <property type="entry name" value="2-enoyl-CoA Hydratase, Chain A, domain 1"/>
    <property type="match status" value="1"/>
</dbReference>
<evidence type="ECO:0000256" key="3">
    <source>
        <dbReference type="ARBA" id="ARBA00022832"/>
    </source>
</evidence>
<gene>
    <name evidence="8" type="ORF">NADFUDRAFT_84168</name>
</gene>
<dbReference type="InterPro" id="IPR018376">
    <property type="entry name" value="Enoyl-CoA_hyd/isom_CS"/>
</dbReference>
<accession>A0A1E3PDQ1</accession>
<evidence type="ECO:0000256" key="6">
    <source>
        <dbReference type="ARBA" id="ARBA00073937"/>
    </source>
</evidence>
<dbReference type="FunFam" id="3.90.226.10:FF:000019">
    <property type="entry name" value="Enoyl-CoA hydratase, mitochondrial"/>
    <property type="match status" value="1"/>
</dbReference>
<reference evidence="8 9" key="1">
    <citation type="journal article" date="2016" name="Proc. Natl. Acad. Sci. U.S.A.">
        <title>Comparative genomics of biotechnologically important yeasts.</title>
        <authorList>
            <person name="Riley R."/>
            <person name="Haridas S."/>
            <person name="Wolfe K.H."/>
            <person name="Lopes M.R."/>
            <person name="Hittinger C.T."/>
            <person name="Goeker M."/>
            <person name="Salamov A.A."/>
            <person name="Wisecaver J.H."/>
            <person name="Long T.M."/>
            <person name="Calvey C.H."/>
            <person name="Aerts A.L."/>
            <person name="Barry K.W."/>
            <person name="Choi C."/>
            <person name="Clum A."/>
            <person name="Coughlan A.Y."/>
            <person name="Deshpande S."/>
            <person name="Douglass A.P."/>
            <person name="Hanson S.J."/>
            <person name="Klenk H.-P."/>
            <person name="LaButti K.M."/>
            <person name="Lapidus A."/>
            <person name="Lindquist E.A."/>
            <person name="Lipzen A.M."/>
            <person name="Meier-Kolthoff J.P."/>
            <person name="Ohm R.A."/>
            <person name="Otillar R.P."/>
            <person name="Pangilinan J.L."/>
            <person name="Peng Y."/>
            <person name="Rokas A."/>
            <person name="Rosa C.A."/>
            <person name="Scheuner C."/>
            <person name="Sibirny A.A."/>
            <person name="Slot J.C."/>
            <person name="Stielow J.B."/>
            <person name="Sun H."/>
            <person name="Kurtzman C.P."/>
            <person name="Blackwell M."/>
            <person name="Grigoriev I.V."/>
            <person name="Jeffries T.W."/>
        </authorList>
    </citation>
    <scope>NUCLEOTIDE SEQUENCE [LARGE SCALE GENOMIC DNA]</scope>
    <source>
        <strain evidence="8 9">DSM 6958</strain>
    </source>
</reference>
<keyword evidence="4" id="KW-0443">Lipid metabolism</keyword>
<name>A0A1E3PDQ1_9ASCO</name>
<organism evidence="8 9">
    <name type="scientific">Nadsonia fulvescens var. elongata DSM 6958</name>
    <dbReference type="NCBI Taxonomy" id="857566"/>
    <lineage>
        <taxon>Eukaryota</taxon>
        <taxon>Fungi</taxon>
        <taxon>Dikarya</taxon>
        <taxon>Ascomycota</taxon>
        <taxon>Saccharomycotina</taxon>
        <taxon>Dipodascomycetes</taxon>
        <taxon>Dipodascales</taxon>
        <taxon>Dipodascales incertae sedis</taxon>
        <taxon>Nadsonia</taxon>
    </lineage>
</organism>
<dbReference type="OrthoDB" id="2018133at2759"/>
<dbReference type="InterPro" id="IPR014748">
    <property type="entry name" value="Enoyl-CoA_hydra_C"/>
</dbReference>
<evidence type="ECO:0000256" key="4">
    <source>
        <dbReference type="ARBA" id="ARBA00023098"/>
    </source>
</evidence>
<sequence length="267" mass="28551">MYATSIHPAQYEHLIVSVPQPGVQLIELNRPKALNALNSALISEINLATAAADRDGSIGAIVLTGSTSRAFAAGADIKEMKDKTFAEAYSEDFIANWNDLTRIRKPVLAAVNGYALGGGCELAMMADIIYAGDKAVFGQPEIKLGVIPGAGGTQRLPKLVGKVRATELILTGRNFSAVEAEKWGLVARIFPAEQLVDEVVKVAQEIAGYGGLAVKAAKESINEGLLVSLDEGLKYERKLFHGLFSTKDKVEGMTAFVEKRQASFKGE</sequence>
<keyword evidence="9" id="KW-1185">Reference proteome</keyword>
<evidence type="ECO:0000256" key="7">
    <source>
        <dbReference type="RuleBase" id="RU003707"/>
    </source>
</evidence>
<dbReference type="GO" id="GO:0004300">
    <property type="term" value="F:enoyl-CoA hydratase activity"/>
    <property type="evidence" value="ECO:0007669"/>
    <property type="project" value="UniProtKB-EC"/>
</dbReference>